<dbReference type="Proteomes" id="UP000027222">
    <property type="component" value="Unassembled WGS sequence"/>
</dbReference>
<feature type="compositionally biased region" description="Acidic residues" evidence="1">
    <location>
        <begin position="870"/>
        <end position="889"/>
    </location>
</feature>
<name>A0A067SCS8_GALM3</name>
<feature type="domain" description="CxC2-like cysteine cluster KDZ transposase-associated" evidence="2">
    <location>
        <begin position="12"/>
        <end position="116"/>
    </location>
</feature>
<gene>
    <name evidence="3" type="ORF">GALMADRAFT_81756</name>
</gene>
<dbReference type="EMBL" id="KL142442">
    <property type="protein sequence ID" value="KDR65534.1"/>
    <property type="molecule type" value="Genomic_DNA"/>
</dbReference>
<feature type="compositionally biased region" description="Acidic residues" evidence="1">
    <location>
        <begin position="846"/>
        <end position="859"/>
    </location>
</feature>
<dbReference type="Pfam" id="PF18758">
    <property type="entry name" value="KDZ"/>
    <property type="match status" value="1"/>
</dbReference>
<keyword evidence="4" id="KW-1185">Reference proteome</keyword>
<dbReference type="InterPro" id="IPR041457">
    <property type="entry name" value="CxC2_KDZ-assoc"/>
</dbReference>
<proteinExistence type="predicted"/>
<dbReference type="STRING" id="685588.A0A067SCS8"/>
<evidence type="ECO:0000256" key="1">
    <source>
        <dbReference type="SAM" id="MobiDB-lite"/>
    </source>
</evidence>
<dbReference type="AlphaFoldDB" id="A0A067SCS8"/>
<feature type="compositionally biased region" description="Basic and acidic residues" evidence="1">
    <location>
        <begin position="678"/>
        <end position="687"/>
    </location>
</feature>
<accession>A0A067SCS8</accession>
<protein>
    <recommendedName>
        <fullName evidence="2">CxC2-like cysteine cluster KDZ transposase-associated domain-containing protein</fullName>
    </recommendedName>
</protein>
<evidence type="ECO:0000313" key="3">
    <source>
        <dbReference type="EMBL" id="KDR65534.1"/>
    </source>
</evidence>
<feature type="compositionally biased region" description="Acidic residues" evidence="1">
    <location>
        <begin position="908"/>
        <end position="918"/>
    </location>
</feature>
<feature type="region of interest" description="Disordered" evidence="1">
    <location>
        <begin position="833"/>
        <end position="918"/>
    </location>
</feature>
<dbReference type="OrthoDB" id="2682806at2759"/>
<reference evidence="4" key="1">
    <citation type="journal article" date="2014" name="Proc. Natl. Acad. Sci. U.S.A.">
        <title>Extensive sampling of basidiomycete genomes demonstrates inadequacy of the white-rot/brown-rot paradigm for wood decay fungi.</title>
        <authorList>
            <person name="Riley R."/>
            <person name="Salamov A.A."/>
            <person name="Brown D.W."/>
            <person name="Nagy L.G."/>
            <person name="Floudas D."/>
            <person name="Held B.W."/>
            <person name="Levasseur A."/>
            <person name="Lombard V."/>
            <person name="Morin E."/>
            <person name="Otillar R."/>
            <person name="Lindquist E.A."/>
            <person name="Sun H."/>
            <person name="LaButti K.M."/>
            <person name="Schmutz J."/>
            <person name="Jabbour D."/>
            <person name="Luo H."/>
            <person name="Baker S.E."/>
            <person name="Pisabarro A.G."/>
            <person name="Walton J.D."/>
            <person name="Blanchette R.A."/>
            <person name="Henrissat B."/>
            <person name="Martin F."/>
            <person name="Cullen D."/>
            <person name="Hibbett D.S."/>
            <person name="Grigoriev I.V."/>
        </authorList>
    </citation>
    <scope>NUCLEOTIDE SEQUENCE [LARGE SCALE GENOMIC DNA]</scope>
    <source>
        <strain evidence="4">CBS 339.88</strain>
    </source>
</reference>
<dbReference type="InterPro" id="IPR040521">
    <property type="entry name" value="KDZ"/>
</dbReference>
<dbReference type="Pfam" id="PF18803">
    <property type="entry name" value="CxC2"/>
    <property type="match status" value="1"/>
</dbReference>
<feature type="non-terminal residue" evidence="3">
    <location>
        <position position="1"/>
    </location>
</feature>
<dbReference type="PANTHER" id="PTHR33096:SF1">
    <property type="entry name" value="CXC1-LIKE CYSTEINE CLUSTER ASSOCIATED WITH KDZ TRANSPOSASES DOMAIN-CONTAINING PROTEIN"/>
    <property type="match status" value="1"/>
</dbReference>
<evidence type="ECO:0000313" key="4">
    <source>
        <dbReference type="Proteomes" id="UP000027222"/>
    </source>
</evidence>
<dbReference type="PANTHER" id="PTHR33096">
    <property type="entry name" value="CXC2 DOMAIN-CONTAINING PROTEIN"/>
    <property type="match status" value="1"/>
</dbReference>
<organism evidence="3 4">
    <name type="scientific">Galerina marginata (strain CBS 339.88)</name>
    <dbReference type="NCBI Taxonomy" id="685588"/>
    <lineage>
        <taxon>Eukaryota</taxon>
        <taxon>Fungi</taxon>
        <taxon>Dikarya</taxon>
        <taxon>Basidiomycota</taxon>
        <taxon>Agaricomycotina</taxon>
        <taxon>Agaricomycetes</taxon>
        <taxon>Agaricomycetidae</taxon>
        <taxon>Agaricales</taxon>
        <taxon>Agaricineae</taxon>
        <taxon>Strophariaceae</taxon>
        <taxon>Galerina</taxon>
    </lineage>
</organism>
<feature type="compositionally biased region" description="Basic and acidic residues" evidence="1">
    <location>
        <begin position="890"/>
        <end position="904"/>
    </location>
</feature>
<sequence length="918" mass="104669">EWTGSHFIKSSLKDLGLRVQLNHLSMKCSKPEPSHSQFVVLHTNGIHKVSIDFCGCRPISKLRQLLRRGLFPSSQDNPRTCATFTLLKQLQMLSLTSKCATYDYYRMLERLTDNRGAETPKSKYRPLLRMILQWRHLKMLKRAGRGHDPTGVNGTKEGELALACPSCPHPGINLPDGWRVVSDEEKFLYYVLLCIDANFRLKNQLVSNYSVDPGLGNGMSYTIERGRFEEYVKSRADDKDEEGCGLQAVDQANTKYSKGLRYTGVTAVSCGRSEMVTPCSVGNLVKGEKYAFSDYSMASTLRFYFAALFLVVSYDIVCRWFINFASRVKDHWPESLKPSPQTRFLPVIPKLHYKSHKKTKNHEQFSFNLCPGVGLSDGEGPERIWSAHNPLGNSTKTMGPGSRHDVLDDHFGFWNYEKYIGMGKQIEAHDGFTASLKPEDVARWSKMCEDWEKDVFPKSAENPYHVQGTEITQEKARIELDEQEKQEKANGRNFLHEITPSLFLIKGLELEDSQTIQAIYMPGLLQHLQNQERVEPGSTADSEKSEDMHLWLPSSLSKADRKIICIAGLSESEEKLRTAQCHDTLSGVCDTLRLKSRMVDFKNKNVRGQRDGLRSREVINRIHNRARKFAAQYRAARVAKLSLTGPGPWENSLRVLLDSDIRSPQDPERLKPRKRRKGTWEDSEKPPSMDVEEEEDNGEGINLFAERRTKRQGTGKTRLTISWIWTVITYDEESDDQKVADIMRAEWSESRARVRRASEEVRLLREEMRRTLAYLDWKAGWWISRQTLKSVEDVVLMEGLKAYCFDQSAHQLALKELFQGIWRRPLDVLIAEDDSDGKSDDSGGSDVDDSGGSDVDDSGGSDVDDKIDVDMDSDDSEDTDSDDEQDNEEPGQKSEPYPEYHDDVEMYNVEDDFASSDY</sequence>
<feature type="region of interest" description="Disordered" evidence="1">
    <location>
        <begin position="663"/>
        <end position="700"/>
    </location>
</feature>
<evidence type="ECO:0000259" key="2">
    <source>
        <dbReference type="Pfam" id="PF18803"/>
    </source>
</evidence>
<dbReference type="HOGENOM" id="CLU_003703_13_0_1"/>